<dbReference type="InterPro" id="IPR000571">
    <property type="entry name" value="Znf_CCCH"/>
</dbReference>
<feature type="region of interest" description="Disordered" evidence="2">
    <location>
        <begin position="287"/>
        <end position="323"/>
    </location>
</feature>
<keyword evidence="1" id="KW-0862">Zinc</keyword>
<dbReference type="PANTHER" id="PTHR37543">
    <property type="entry name" value="CCCH ZINC FINGER DNA BINDING PROTEIN (AFU_ORTHOLOGUE AFUA_5G12760)"/>
    <property type="match status" value="1"/>
</dbReference>
<dbReference type="Proteomes" id="UP000799441">
    <property type="component" value="Unassembled WGS sequence"/>
</dbReference>
<feature type="zinc finger region" description="C3H1-type" evidence="1">
    <location>
        <begin position="382"/>
        <end position="409"/>
    </location>
</feature>
<evidence type="ECO:0000313" key="5">
    <source>
        <dbReference type="Proteomes" id="UP000799441"/>
    </source>
</evidence>
<dbReference type="Pfam" id="PF25543">
    <property type="entry name" value="zf-CCCH_tandem"/>
    <property type="match status" value="1"/>
</dbReference>
<dbReference type="AlphaFoldDB" id="A0A9P4QA70"/>
<reference evidence="4" key="1">
    <citation type="journal article" date="2020" name="Stud. Mycol.">
        <title>101 Dothideomycetes genomes: a test case for predicting lifestyles and emergence of pathogens.</title>
        <authorList>
            <person name="Haridas S."/>
            <person name="Albert R."/>
            <person name="Binder M."/>
            <person name="Bloem J."/>
            <person name="Labutti K."/>
            <person name="Salamov A."/>
            <person name="Andreopoulos B."/>
            <person name="Baker S."/>
            <person name="Barry K."/>
            <person name="Bills G."/>
            <person name="Bluhm B."/>
            <person name="Cannon C."/>
            <person name="Castanera R."/>
            <person name="Culley D."/>
            <person name="Daum C."/>
            <person name="Ezra D."/>
            <person name="Gonzalez J."/>
            <person name="Henrissat B."/>
            <person name="Kuo A."/>
            <person name="Liang C."/>
            <person name="Lipzen A."/>
            <person name="Lutzoni F."/>
            <person name="Magnuson J."/>
            <person name="Mondo S."/>
            <person name="Nolan M."/>
            <person name="Ohm R."/>
            <person name="Pangilinan J."/>
            <person name="Park H.-J."/>
            <person name="Ramirez L."/>
            <person name="Alfaro M."/>
            <person name="Sun H."/>
            <person name="Tritt A."/>
            <person name="Yoshinaga Y."/>
            <person name="Zwiers L.-H."/>
            <person name="Turgeon B."/>
            <person name="Goodwin S."/>
            <person name="Spatafora J."/>
            <person name="Crous P."/>
            <person name="Grigoriev I."/>
        </authorList>
    </citation>
    <scope>NUCLEOTIDE SEQUENCE</scope>
    <source>
        <strain evidence="4">CBS 116435</strain>
    </source>
</reference>
<gene>
    <name evidence="4" type="ORF">K431DRAFT_338894</name>
</gene>
<dbReference type="InterPro" id="IPR057654">
    <property type="entry name" value="Znf-CCCH_tandem"/>
</dbReference>
<evidence type="ECO:0000313" key="4">
    <source>
        <dbReference type="EMBL" id="KAF2721236.1"/>
    </source>
</evidence>
<dbReference type="Pfam" id="PF25542">
    <property type="entry name" value="zf-CCCH_12"/>
    <property type="match status" value="1"/>
</dbReference>
<feature type="domain" description="C3H1-type" evidence="3">
    <location>
        <begin position="382"/>
        <end position="409"/>
    </location>
</feature>
<dbReference type="Pfam" id="PF25540">
    <property type="entry name" value="DUF7923"/>
    <property type="match status" value="1"/>
</dbReference>
<keyword evidence="1" id="KW-0863">Zinc-finger</keyword>
<evidence type="ECO:0000259" key="3">
    <source>
        <dbReference type="PROSITE" id="PS50103"/>
    </source>
</evidence>
<organism evidence="4 5">
    <name type="scientific">Polychaeton citri CBS 116435</name>
    <dbReference type="NCBI Taxonomy" id="1314669"/>
    <lineage>
        <taxon>Eukaryota</taxon>
        <taxon>Fungi</taxon>
        <taxon>Dikarya</taxon>
        <taxon>Ascomycota</taxon>
        <taxon>Pezizomycotina</taxon>
        <taxon>Dothideomycetes</taxon>
        <taxon>Dothideomycetidae</taxon>
        <taxon>Capnodiales</taxon>
        <taxon>Capnodiaceae</taxon>
        <taxon>Polychaeton</taxon>
    </lineage>
</organism>
<dbReference type="GO" id="GO:0008270">
    <property type="term" value="F:zinc ion binding"/>
    <property type="evidence" value="ECO:0007669"/>
    <property type="project" value="UniProtKB-KW"/>
</dbReference>
<dbReference type="EMBL" id="MU003792">
    <property type="protein sequence ID" value="KAF2721236.1"/>
    <property type="molecule type" value="Genomic_DNA"/>
</dbReference>
<dbReference type="PANTHER" id="PTHR37543:SF1">
    <property type="entry name" value="CCCH ZINC FINGER DNA BINDING PROTEIN (AFU_ORTHOLOGUE AFUA_5G12760)"/>
    <property type="match status" value="1"/>
</dbReference>
<keyword evidence="1" id="KW-0479">Metal-binding</keyword>
<feature type="compositionally biased region" description="Low complexity" evidence="2">
    <location>
        <begin position="288"/>
        <end position="316"/>
    </location>
</feature>
<evidence type="ECO:0000256" key="2">
    <source>
        <dbReference type="SAM" id="MobiDB-lite"/>
    </source>
</evidence>
<evidence type="ECO:0000256" key="1">
    <source>
        <dbReference type="PROSITE-ProRule" id="PRU00723"/>
    </source>
</evidence>
<name>A0A9P4QA70_9PEZI</name>
<accession>A0A9P4QA70</accession>
<keyword evidence="5" id="KW-1185">Reference proteome</keyword>
<sequence>MTAQIATAVSGYLDRLDSFRQADRDREAMVTELVQAFEDLQGRYTKKCDDYENEIESRRMWQAKARGLELSLNDQKITSSANSFITVLIDGDGAVFQDSLLAMAKDGGAEAAHQLMTEIKNQIKSTYPDASPSEWNIFVQVFLNMQGLGSKLLSCGVISRLADLSGFAAAFSLAQPLFSLVDVGSGKERADHKVRETLRLFLPMSNCRHVFFGPCHDNGYLPFLEQYKRDSLGSKITLIETLPAEHGFEELNMKRVRFPGVFRSDNLPAKPTTNGFASSPVAHPAMLSSSSIPARSGSIPLSAPSAAPKSVSPAPSNGSGTVDTGSWAAVGKTYGTQKSISIAPSKKKRRFILQNVHGERVDEELPRPDPTAATRFNKRVHEKGNYCNNFHLKGACETGPYCDYQHGEKLLPSEKLILLRKARGLVCIFGSDCVEPDCMSGHHCQYGPRCAGSSCRFYDYHGIEMEPAKRVFDDGTEELLPEYLSRHKSR</sequence>
<dbReference type="PROSITE" id="PS50103">
    <property type="entry name" value="ZF_C3H1"/>
    <property type="match status" value="1"/>
</dbReference>
<dbReference type="OrthoDB" id="2270193at2759"/>
<comment type="caution">
    <text evidence="4">The sequence shown here is derived from an EMBL/GenBank/DDBJ whole genome shotgun (WGS) entry which is preliminary data.</text>
</comment>
<proteinExistence type="predicted"/>
<dbReference type="InterPro" id="IPR057683">
    <property type="entry name" value="DUF7923"/>
</dbReference>
<protein>
    <submittedName>
        <fullName evidence="4">C-x8-C-x5-C-x3-H type zinc finger protein</fullName>
    </submittedName>
</protein>